<comment type="similarity">
    <text evidence="1">Belongs to the universal stress protein A family.</text>
</comment>
<reference evidence="3 4" key="1">
    <citation type="journal article" date="2018" name="Int. J. Syst. Evol. Microbiol.">
        <title>Paraburkholderia azotifigens sp. nov., a nitrogen-fixing bacterium isolated from paddy soil.</title>
        <authorList>
            <person name="Choi G.M."/>
            <person name="Im W.T."/>
        </authorList>
    </citation>
    <scope>NUCLEOTIDE SEQUENCE [LARGE SCALE GENOMIC DNA]</scope>
    <source>
        <strain evidence="3 4">NF 2-5-3</strain>
    </source>
</reference>
<evidence type="ECO:0000259" key="2">
    <source>
        <dbReference type="Pfam" id="PF00582"/>
    </source>
</evidence>
<dbReference type="PRINTS" id="PR01438">
    <property type="entry name" value="UNVRSLSTRESS"/>
</dbReference>
<accession>A0A5C6V682</accession>
<dbReference type="InterPro" id="IPR006015">
    <property type="entry name" value="Universal_stress_UspA"/>
</dbReference>
<dbReference type="EMBL" id="VOQS01000005">
    <property type="protein sequence ID" value="TXC80763.1"/>
    <property type="molecule type" value="Genomic_DNA"/>
</dbReference>
<dbReference type="CDD" id="cd00293">
    <property type="entry name" value="USP-like"/>
    <property type="match status" value="1"/>
</dbReference>
<dbReference type="Pfam" id="PF00582">
    <property type="entry name" value="Usp"/>
    <property type="match status" value="1"/>
</dbReference>
<dbReference type="PANTHER" id="PTHR46268">
    <property type="entry name" value="STRESS RESPONSE PROTEIN NHAX"/>
    <property type="match status" value="1"/>
</dbReference>
<organism evidence="3 4">
    <name type="scientific">Paraburkholderia azotifigens</name>
    <dbReference type="NCBI Taxonomy" id="2057004"/>
    <lineage>
        <taxon>Bacteria</taxon>
        <taxon>Pseudomonadati</taxon>
        <taxon>Pseudomonadota</taxon>
        <taxon>Betaproteobacteria</taxon>
        <taxon>Burkholderiales</taxon>
        <taxon>Burkholderiaceae</taxon>
        <taxon>Paraburkholderia</taxon>
    </lineage>
</organism>
<dbReference type="PANTHER" id="PTHR46268:SF15">
    <property type="entry name" value="UNIVERSAL STRESS PROTEIN HP_0031"/>
    <property type="match status" value="1"/>
</dbReference>
<comment type="caution">
    <text evidence="3">The sequence shown here is derived from an EMBL/GenBank/DDBJ whole genome shotgun (WGS) entry which is preliminary data.</text>
</comment>
<name>A0A5C6V682_9BURK</name>
<evidence type="ECO:0000313" key="3">
    <source>
        <dbReference type="EMBL" id="TXC80763.1"/>
    </source>
</evidence>
<evidence type="ECO:0000256" key="1">
    <source>
        <dbReference type="ARBA" id="ARBA00008791"/>
    </source>
</evidence>
<protein>
    <submittedName>
        <fullName evidence="3">Universal stress protein</fullName>
    </submittedName>
</protein>
<dbReference type="Proteomes" id="UP000321776">
    <property type="component" value="Unassembled WGS sequence"/>
</dbReference>
<dbReference type="InterPro" id="IPR014729">
    <property type="entry name" value="Rossmann-like_a/b/a_fold"/>
</dbReference>
<dbReference type="AlphaFoldDB" id="A0A5C6V682"/>
<dbReference type="Gene3D" id="3.40.50.620">
    <property type="entry name" value="HUPs"/>
    <property type="match status" value="1"/>
</dbReference>
<dbReference type="SUPFAM" id="SSF52402">
    <property type="entry name" value="Adenine nucleotide alpha hydrolases-like"/>
    <property type="match status" value="1"/>
</dbReference>
<dbReference type="InterPro" id="IPR006016">
    <property type="entry name" value="UspA"/>
</dbReference>
<sequence length="158" mass="16895">MLDDGGSVYKRIFVPYDGTLPSKLALDEAMYIAKLSGGVIEVVSIVEESMSLIALDSGYANQMEPSDSATLSSLSVIEEAGTRIQAAGVQGSVRAVCRDGRDVSEAILLSAVDCDADLVVIGTHCRRGLRRWVHGSIVESLLRRTIFPILIVPCRATA</sequence>
<feature type="domain" description="UspA" evidence="2">
    <location>
        <begin position="9"/>
        <end position="153"/>
    </location>
</feature>
<evidence type="ECO:0000313" key="4">
    <source>
        <dbReference type="Proteomes" id="UP000321776"/>
    </source>
</evidence>
<proteinExistence type="inferred from homology"/>
<gene>
    <name evidence="3" type="ORF">FRZ40_41765</name>
</gene>